<name>A0ABP9HF54_9ACTN</name>
<evidence type="ECO:0000313" key="2">
    <source>
        <dbReference type="EMBL" id="GAA4969439.1"/>
    </source>
</evidence>
<feature type="region of interest" description="Disordered" evidence="1">
    <location>
        <begin position="1"/>
        <end position="24"/>
    </location>
</feature>
<gene>
    <name evidence="2" type="ORF">GCM10023225_09630</name>
</gene>
<reference evidence="3" key="1">
    <citation type="journal article" date="2019" name="Int. J. Syst. Evol. Microbiol.">
        <title>The Global Catalogue of Microorganisms (GCM) 10K type strain sequencing project: providing services to taxonomists for standard genome sequencing and annotation.</title>
        <authorList>
            <consortium name="The Broad Institute Genomics Platform"/>
            <consortium name="The Broad Institute Genome Sequencing Center for Infectious Disease"/>
            <person name="Wu L."/>
            <person name="Ma J."/>
        </authorList>
    </citation>
    <scope>NUCLEOTIDE SEQUENCE [LARGE SCALE GENOMIC DNA]</scope>
    <source>
        <strain evidence="3">JCM 18126</strain>
    </source>
</reference>
<dbReference type="Proteomes" id="UP001501195">
    <property type="component" value="Unassembled WGS sequence"/>
</dbReference>
<evidence type="ECO:0000313" key="3">
    <source>
        <dbReference type="Proteomes" id="UP001501195"/>
    </source>
</evidence>
<accession>A0ABP9HF54</accession>
<organism evidence="2 3">
    <name type="scientific">Kineococcus glutinatus</name>
    <dbReference type="NCBI Taxonomy" id="1070872"/>
    <lineage>
        <taxon>Bacteria</taxon>
        <taxon>Bacillati</taxon>
        <taxon>Actinomycetota</taxon>
        <taxon>Actinomycetes</taxon>
        <taxon>Kineosporiales</taxon>
        <taxon>Kineosporiaceae</taxon>
        <taxon>Kineococcus</taxon>
    </lineage>
</organism>
<protein>
    <submittedName>
        <fullName evidence="2">Uncharacterized protein</fullName>
    </submittedName>
</protein>
<feature type="region of interest" description="Disordered" evidence="1">
    <location>
        <begin position="50"/>
        <end position="72"/>
    </location>
</feature>
<comment type="caution">
    <text evidence="2">The sequence shown here is derived from an EMBL/GenBank/DDBJ whole genome shotgun (WGS) entry which is preliminary data.</text>
</comment>
<dbReference type="EMBL" id="BAABIL010000119">
    <property type="protein sequence ID" value="GAA4969439.1"/>
    <property type="molecule type" value="Genomic_DNA"/>
</dbReference>
<evidence type="ECO:0000256" key="1">
    <source>
        <dbReference type="SAM" id="MobiDB-lite"/>
    </source>
</evidence>
<sequence length="72" mass="7749">MSRTYKHKDAVQGRGGRRNLSVRAVRRDPPDVRKLSRALIQLALVQAAAEAAAQRADTEPRGRASTGGPADV</sequence>
<proteinExistence type="predicted"/>
<keyword evidence="3" id="KW-1185">Reference proteome</keyword>